<feature type="transmembrane region" description="Helical" evidence="6">
    <location>
        <begin position="24"/>
        <end position="43"/>
    </location>
</feature>
<feature type="transmembrane region" description="Helical" evidence="6">
    <location>
        <begin position="63"/>
        <end position="86"/>
    </location>
</feature>
<dbReference type="InterPro" id="IPR022535">
    <property type="entry name" value="Golgi_pH-regulator_cons_dom"/>
</dbReference>
<dbReference type="PANTHER" id="PTHR15948:SF0">
    <property type="entry name" value="GOLGI PH REGULATOR A-RELATED"/>
    <property type="match status" value="1"/>
</dbReference>
<evidence type="ECO:0000256" key="1">
    <source>
        <dbReference type="ARBA" id="ARBA00004141"/>
    </source>
</evidence>
<dbReference type="Pfam" id="PF12430">
    <property type="entry name" value="ABA_GPCR"/>
    <property type="match status" value="1"/>
</dbReference>
<feature type="transmembrane region" description="Helical" evidence="6">
    <location>
        <begin position="188"/>
        <end position="209"/>
    </location>
</feature>
<keyword evidence="3 6" id="KW-1133">Transmembrane helix</keyword>
<sequence length="365" mass="40115">MALAACFLVCFPGGKRRSWSTTRAVATSVLFIAWCWAFVRVPLPHSVVNTATGFFEVVLARAGVLGITLIAVLSGSAAGGAMCDSYESLAIRRQKRWRESDVQTAQASFERACMDLHTARTAAAELSEEIARGPKRSAWAFWARSAKDRELAELQTEIIGLEAMANTMRTDLEVITEHERRVRYQRTVLGRVLLMSSHVFSLYCTFRIAQCVLNLVLFGYRGTSPDFVSTCLAHTMRMLGLDVDVALWAPRIGFLSVGILIVLRMRVLLSTLSTLIRSVSAGVSAQLLVLFTAEVLCIYALAALIQLHASVGGPRARASALLATLPEFQRVFGALFDCVFLVAALLTGAYRWFQWQSDAFAAFDS</sequence>
<feature type="transmembrane region" description="Helical" evidence="6">
    <location>
        <begin position="331"/>
        <end position="353"/>
    </location>
</feature>
<reference evidence="9 10" key="1">
    <citation type="journal article" date="2020" name="Elife">
        <title>Loss of centromere function drives karyotype evolution in closely related Malassezia species.</title>
        <authorList>
            <person name="Sankaranarayanan S.R."/>
            <person name="Ianiri G."/>
            <person name="Coelho M.A."/>
            <person name="Reza M.H."/>
            <person name="Thimmappa B.C."/>
            <person name="Ganguly P."/>
            <person name="Vadnala R.N."/>
            <person name="Sun S."/>
            <person name="Siddharthan R."/>
            <person name="Tellgren-Roth C."/>
            <person name="Dawson T.L."/>
            <person name="Heitman J."/>
            <person name="Sanyal K."/>
        </authorList>
    </citation>
    <scope>NUCLEOTIDE SEQUENCE [LARGE SCALE GENOMIC DNA]</scope>
    <source>
        <strain evidence="9">CBS14141</strain>
    </source>
</reference>
<dbReference type="Pfam" id="PF12537">
    <property type="entry name" value="GPHR_N"/>
    <property type="match status" value="1"/>
</dbReference>
<evidence type="ECO:0000313" key="10">
    <source>
        <dbReference type="Proteomes" id="UP000818624"/>
    </source>
</evidence>
<proteinExistence type="predicted"/>
<dbReference type="PANTHER" id="PTHR15948">
    <property type="entry name" value="G-PROTEIN COUPLED RECEPTOR 89-RELATED"/>
    <property type="match status" value="1"/>
</dbReference>
<dbReference type="InterPro" id="IPR025969">
    <property type="entry name" value="ABA_GPCR_dom"/>
</dbReference>
<feature type="transmembrane region" description="Helical" evidence="6">
    <location>
        <begin position="245"/>
        <end position="267"/>
    </location>
</feature>
<keyword evidence="2 6" id="KW-0812">Transmembrane</keyword>
<dbReference type="Proteomes" id="UP000818624">
    <property type="component" value="Chromosome 2"/>
</dbReference>
<keyword evidence="10" id="KW-1185">Reference proteome</keyword>
<evidence type="ECO:0008006" key="11">
    <source>
        <dbReference type="Google" id="ProtNLM"/>
    </source>
</evidence>
<evidence type="ECO:0000256" key="3">
    <source>
        <dbReference type="ARBA" id="ARBA00022989"/>
    </source>
</evidence>
<evidence type="ECO:0000256" key="4">
    <source>
        <dbReference type="ARBA" id="ARBA00023136"/>
    </source>
</evidence>
<gene>
    <name evidence="9" type="ORF">GLX27_001931</name>
</gene>
<evidence type="ECO:0000256" key="6">
    <source>
        <dbReference type="SAM" id="Phobius"/>
    </source>
</evidence>
<dbReference type="EMBL" id="CP046235">
    <property type="protein sequence ID" value="WFD47280.1"/>
    <property type="molecule type" value="Genomic_DNA"/>
</dbReference>
<feature type="domain" description="Abscisic acid G-protein coupled receptor-like" evidence="7">
    <location>
        <begin position="184"/>
        <end position="354"/>
    </location>
</feature>
<keyword evidence="4 6" id="KW-0472">Membrane</keyword>
<keyword evidence="5" id="KW-0175">Coiled coil</keyword>
<organism evidence="9 10">
    <name type="scientific">Malassezia furfur</name>
    <name type="common">Pityriasis versicolor infection agent</name>
    <name type="synonym">Pityrosporum furfur</name>
    <dbReference type="NCBI Taxonomy" id="55194"/>
    <lineage>
        <taxon>Eukaryota</taxon>
        <taxon>Fungi</taxon>
        <taxon>Dikarya</taxon>
        <taxon>Basidiomycota</taxon>
        <taxon>Ustilaginomycotina</taxon>
        <taxon>Malasseziomycetes</taxon>
        <taxon>Malasseziales</taxon>
        <taxon>Malasseziaceae</taxon>
        <taxon>Malassezia</taxon>
    </lineage>
</organism>
<evidence type="ECO:0000256" key="2">
    <source>
        <dbReference type="ARBA" id="ARBA00022692"/>
    </source>
</evidence>
<accession>A0ABY8ERA2</accession>
<evidence type="ECO:0000259" key="8">
    <source>
        <dbReference type="Pfam" id="PF12537"/>
    </source>
</evidence>
<feature type="transmembrane region" description="Helical" evidence="6">
    <location>
        <begin position="287"/>
        <end position="311"/>
    </location>
</feature>
<feature type="domain" description="Golgi pH regulator conserved" evidence="8">
    <location>
        <begin position="53"/>
        <end position="118"/>
    </location>
</feature>
<name>A0ABY8ERA2_MALFU</name>
<evidence type="ECO:0000313" key="9">
    <source>
        <dbReference type="EMBL" id="WFD47280.1"/>
    </source>
</evidence>
<protein>
    <recommendedName>
        <fullName evidence="11">Abscisic acid G-protein coupled receptor-like domain-containing protein</fullName>
    </recommendedName>
</protein>
<feature type="coiled-coil region" evidence="5">
    <location>
        <begin position="144"/>
        <end position="171"/>
    </location>
</feature>
<evidence type="ECO:0000259" key="7">
    <source>
        <dbReference type="Pfam" id="PF12430"/>
    </source>
</evidence>
<dbReference type="InterPro" id="IPR015672">
    <property type="entry name" value="GPHR/GTG"/>
</dbReference>
<evidence type="ECO:0000256" key="5">
    <source>
        <dbReference type="SAM" id="Coils"/>
    </source>
</evidence>
<comment type="subcellular location">
    <subcellularLocation>
        <location evidence="1">Membrane</location>
        <topology evidence="1">Multi-pass membrane protein</topology>
    </subcellularLocation>
</comment>